<protein>
    <submittedName>
        <fullName evidence="1">Uncharacterized protein</fullName>
    </submittedName>
</protein>
<dbReference type="EMBL" id="JBBNAF010000008">
    <property type="protein sequence ID" value="KAK9120532.1"/>
    <property type="molecule type" value="Genomic_DNA"/>
</dbReference>
<accession>A0AAP0NUR2</accession>
<evidence type="ECO:0000313" key="1">
    <source>
        <dbReference type="EMBL" id="KAK9120532.1"/>
    </source>
</evidence>
<dbReference type="Gene3D" id="1.20.120.1750">
    <property type="match status" value="1"/>
</dbReference>
<keyword evidence="2" id="KW-1185">Reference proteome</keyword>
<organism evidence="1 2">
    <name type="scientific">Stephania yunnanensis</name>
    <dbReference type="NCBI Taxonomy" id="152371"/>
    <lineage>
        <taxon>Eukaryota</taxon>
        <taxon>Viridiplantae</taxon>
        <taxon>Streptophyta</taxon>
        <taxon>Embryophyta</taxon>
        <taxon>Tracheophyta</taxon>
        <taxon>Spermatophyta</taxon>
        <taxon>Magnoliopsida</taxon>
        <taxon>Ranunculales</taxon>
        <taxon>Menispermaceae</taxon>
        <taxon>Menispermoideae</taxon>
        <taxon>Cissampelideae</taxon>
        <taxon>Stephania</taxon>
    </lineage>
</organism>
<reference evidence="1 2" key="1">
    <citation type="submission" date="2024-01" db="EMBL/GenBank/DDBJ databases">
        <title>Genome assemblies of Stephania.</title>
        <authorList>
            <person name="Yang L."/>
        </authorList>
    </citation>
    <scope>NUCLEOTIDE SEQUENCE [LARGE SCALE GENOMIC DNA]</scope>
    <source>
        <strain evidence="1">YNDBR</strain>
        <tissue evidence="1">Leaf</tissue>
    </source>
</reference>
<comment type="caution">
    <text evidence="1">The sequence shown here is derived from an EMBL/GenBank/DDBJ whole genome shotgun (WGS) entry which is preliminary data.</text>
</comment>
<evidence type="ECO:0000313" key="2">
    <source>
        <dbReference type="Proteomes" id="UP001420932"/>
    </source>
</evidence>
<dbReference type="Proteomes" id="UP001420932">
    <property type="component" value="Unassembled WGS sequence"/>
</dbReference>
<name>A0AAP0NUR2_9MAGN</name>
<sequence>MASNRRETEKLYQNLTAHIAGTSKTDGSISEFINVKSVDEIDKFSPMKGILNLKEREKMNQILSMMVINHYSKPCPSCKIAISRISGCNRMEIEIEKLRLEHIKLVQENDGLHLEKQKLAEEASYAKMDRKRVASSFKSNAK</sequence>
<dbReference type="AlphaFoldDB" id="A0AAP0NUR2"/>
<gene>
    <name evidence="1" type="ORF">Syun_018149</name>
</gene>
<proteinExistence type="predicted"/>